<protein>
    <submittedName>
        <fullName evidence="1">Uncharacterized protein</fullName>
    </submittedName>
</protein>
<evidence type="ECO:0000313" key="1">
    <source>
        <dbReference type="EMBL" id="SKZ47262.1"/>
    </source>
</evidence>
<evidence type="ECO:0000313" key="2">
    <source>
        <dbReference type="Proteomes" id="UP000190366"/>
    </source>
</evidence>
<comment type="caution">
    <text evidence="1">The sequence shown here is derived from an EMBL/GenBank/DDBJ whole genome shotgun (WGS) entry which is preliminary data.</text>
</comment>
<sequence length="72" mass="8430">MKWPRKQADWLVNYIADRFYDRLRDRLLEDLAPWATRRAIRWRVGDAGGKGLRGDTYNVSVKALHDFLGGPQ</sequence>
<gene>
    <name evidence="1" type="ORF">SAMEA2275630_04900</name>
</gene>
<dbReference type="AlphaFoldDB" id="A0AB38DKX7"/>
<organism evidence="1 2">
    <name type="scientific">Mycobacteroides abscessus subsp. massiliense</name>
    <dbReference type="NCBI Taxonomy" id="1962118"/>
    <lineage>
        <taxon>Bacteria</taxon>
        <taxon>Bacillati</taxon>
        <taxon>Actinomycetota</taxon>
        <taxon>Actinomycetes</taxon>
        <taxon>Mycobacteriales</taxon>
        <taxon>Mycobacteriaceae</taxon>
        <taxon>Mycobacteroides</taxon>
        <taxon>Mycobacteroides abscessus</taxon>
    </lineage>
</organism>
<dbReference type="RefSeq" id="WP_052525247.1">
    <property type="nucleotide sequence ID" value="NZ_FVLS01000001.1"/>
</dbReference>
<reference evidence="1 2" key="1">
    <citation type="submission" date="2016-11" db="EMBL/GenBank/DDBJ databases">
        <authorList>
            <consortium name="Pathogen Informatics"/>
        </authorList>
    </citation>
    <scope>NUCLEOTIDE SEQUENCE [LARGE SCALE GENOMIC DNA]</scope>
    <source>
        <strain evidence="1 2">1168</strain>
    </source>
</reference>
<name>A0AB38DKX7_9MYCO</name>
<dbReference type="Proteomes" id="UP000190366">
    <property type="component" value="Unassembled WGS sequence"/>
</dbReference>
<proteinExistence type="predicted"/>
<dbReference type="EMBL" id="FVQL01000001">
    <property type="protein sequence ID" value="SKZ47262.1"/>
    <property type="molecule type" value="Genomic_DNA"/>
</dbReference>
<accession>A0AB38DKX7</accession>